<evidence type="ECO:0000313" key="2">
    <source>
        <dbReference type="Proteomes" id="UP000680279"/>
    </source>
</evidence>
<keyword evidence="2" id="KW-1185">Reference proteome</keyword>
<name>A0ABQ4KA22_9BACI</name>
<gene>
    <name evidence="1" type="ORF">J1TS3_37080</name>
</gene>
<sequence length="57" mass="6655">MIIEEKFWKIIDSCKRGVDNYKANNKKAVVGDVHFILENAQEIIYILTDQLSKRDIS</sequence>
<organism evidence="1 2">
    <name type="scientific">Siminovitchia fordii</name>
    <dbReference type="NCBI Taxonomy" id="254759"/>
    <lineage>
        <taxon>Bacteria</taxon>
        <taxon>Bacillati</taxon>
        <taxon>Bacillota</taxon>
        <taxon>Bacilli</taxon>
        <taxon>Bacillales</taxon>
        <taxon>Bacillaceae</taxon>
        <taxon>Siminovitchia</taxon>
    </lineage>
</organism>
<dbReference type="RefSeq" id="WP_212963692.1">
    <property type="nucleotide sequence ID" value="NZ_BOQT01000018.1"/>
</dbReference>
<dbReference type="Proteomes" id="UP000680279">
    <property type="component" value="Unassembled WGS sequence"/>
</dbReference>
<proteinExistence type="predicted"/>
<protein>
    <submittedName>
        <fullName evidence="1">Uncharacterized protein</fullName>
    </submittedName>
</protein>
<comment type="caution">
    <text evidence="1">The sequence shown here is derived from an EMBL/GenBank/DDBJ whole genome shotgun (WGS) entry which is preliminary data.</text>
</comment>
<reference evidence="1 2" key="1">
    <citation type="submission" date="2021-03" db="EMBL/GenBank/DDBJ databases">
        <title>Antimicrobial resistance genes in bacteria isolated from Japanese honey, and their potential for conferring macrolide and lincosamide resistance in the American foulbrood pathogen Paenibacillus larvae.</title>
        <authorList>
            <person name="Okamoto M."/>
            <person name="Kumagai M."/>
            <person name="Kanamori H."/>
            <person name="Takamatsu D."/>
        </authorList>
    </citation>
    <scope>NUCLEOTIDE SEQUENCE [LARGE SCALE GENOMIC DNA]</scope>
    <source>
        <strain evidence="1 2">J1TS3</strain>
    </source>
</reference>
<dbReference type="EMBL" id="BOQT01000018">
    <property type="protein sequence ID" value="GIN22574.1"/>
    <property type="molecule type" value="Genomic_DNA"/>
</dbReference>
<accession>A0ABQ4KA22</accession>
<evidence type="ECO:0000313" key="1">
    <source>
        <dbReference type="EMBL" id="GIN22574.1"/>
    </source>
</evidence>